<organism evidence="3 4">
    <name type="scientific">Allotamlana fucoidanivorans</name>
    <dbReference type="NCBI Taxonomy" id="2583814"/>
    <lineage>
        <taxon>Bacteria</taxon>
        <taxon>Pseudomonadati</taxon>
        <taxon>Bacteroidota</taxon>
        <taxon>Flavobacteriia</taxon>
        <taxon>Flavobacteriales</taxon>
        <taxon>Flavobacteriaceae</taxon>
        <taxon>Allotamlana</taxon>
    </lineage>
</organism>
<comment type="caution">
    <text evidence="3">The sequence shown here is derived from an EMBL/GenBank/DDBJ whole genome shotgun (WGS) entry which is preliminary data.</text>
</comment>
<evidence type="ECO:0000259" key="2">
    <source>
        <dbReference type="Pfam" id="PF00144"/>
    </source>
</evidence>
<dbReference type="EMBL" id="VDCS01000008">
    <property type="protein sequence ID" value="TNJ44308.1"/>
    <property type="molecule type" value="Genomic_DNA"/>
</dbReference>
<keyword evidence="1" id="KW-0732">Signal</keyword>
<evidence type="ECO:0000313" key="4">
    <source>
        <dbReference type="Proteomes" id="UP000308713"/>
    </source>
</evidence>
<feature type="chain" id="PRO_5022807266" evidence="1">
    <location>
        <begin position="26"/>
        <end position="478"/>
    </location>
</feature>
<dbReference type="Gene3D" id="3.40.710.10">
    <property type="entry name" value="DD-peptidase/beta-lactamase superfamily"/>
    <property type="match status" value="1"/>
</dbReference>
<evidence type="ECO:0000256" key="1">
    <source>
        <dbReference type="SAM" id="SignalP"/>
    </source>
</evidence>
<dbReference type="PANTHER" id="PTHR43283:SF7">
    <property type="entry name" value="BETA-LACTAMASE-RELATED DOMAIN-CONTAINING PROTEIN"/>
    <property type="match status" value="1"/>
</dbReference>
<accession>A0A5C4SL54</accession>
<reference evidence="3 4" key="1">
    <citation type="submission" date="2019-05" db="EMBL/GenBank/DDBJ databases">
        <title>Tamlana fucoidanivorans sp. nov., isolated from the surface of algae collected from Fujian province in China.</title>
        <authorList>
            <person name="Li J."/>
        </authorList>
    </citation>
    <scope>NUCLEOTIDE SEQUENCE [LARGE SCALE GENOMIC DNA]</scope>
    <source>
        <strain evidence="3 4">CW2-9</strain>
    </source>
</reference>
<dbReference type="InterPro" id="IPR012338">
    <property type="entry name" value="Beta-lactam/transpept-like"/>
</dbReference>
<dbReference type="PANTHER" id="PTHR43283">
    <property type="entry name" value="BETA-LACTAMASE-RELATED"/>
    <property type="match status" value="1"/>
</dbReference>
<dbReference type="OrthoDB" id="9793489at2"/>
<keyword evidence="4" id="KW-1185">Reference proteome</keyword>
<dbReference type="Proteomes" id="UP000308713">
    <property type="component" value="Unassembled WGS sequence"/>
</dbReference>
<proteinExistence type="predicted"/>
<feature type="signal peptide" evidence="1">
    <location>
        <begin position="1"/>
        <end position="25"/>
    </location>
</feature>
<evidence type="ECO:0000313" key="3">
    <source>
        <dbReference type="EMBL" id="TNJ44308.1"/>
    </source>
</evidence>
<gene>
    <name evidence="3" type="ORF">FGF67_09785</name>
</gene>
<dbReference type="Pfam" id="PF00144">
    <property type="entry name" value="Beta-lactamase"/>
    <property type="match status" value="1"/>
</dbReference>
<protein>
    <submittedName>
        <fullName evidence="3">Beta-lactamase family protein</fullName>
    </submittedName>
</protein>
<dbReference type="RefSeq" id="WP_139697219.1">
    <property type="nucleotide sequence ID" value="NZ_CP074074.1"/>
</dbReference>
<dbReference type="SUPFAM" id="SSF56601">
    <property type="entry name" value="beta-lactamase/transpeptidase-like"/>
    <property type="match status" value="1"/>
</dbReference>
<dbReference type="PROSITE" id="PS51257">
    <property type="entry name" value="PROKAR_LIPOPROTEIN"/>
    <property type="match status" value="1"/>
</dbReference>
<name>A0A5C4SL54_9FLAO</name>
<feature type="domain" description="Beta-lactamase-related" evidence="2">
    <location>
        <begin position="167"/>
        <end position="473"/>
    </location>
</feature>
<dbReference type="InterPro" id="IPR001466">
    <property type="entry name" value="Beta-lactam-related"/>
</dbReference>
<dbReference type="AlphaFoldDB" id="A0A5C4SL54"/>
<dbReference type="InterPro" id="IPR050789">
    <property type="entry name" value="Diverse_Enzym_Activities"/>
</dbReference>
<sequence length="478" mass="53972">MKTNFYPRFIAILAIAMLTVSCSQTENTKTEASASTEKTTSVPPNTEVFLKKYAGQKNNLTVAEHKKLLEEGYPLNRMRRAQDLFSARHFTSDVMDDKETGMDDALYYHNFMWEFLPSAVVPASENQFELPRVLDSRFDEITYDDVEGNAFPTLIEYTNSSESRLQAIMMIHKGKVVYENYPGMRPEDKHVWMSVTKAVTGTLMMDLIVSGKVDDNAPITDYVPRLKGSDWDNVPVRAVLTMSAGLNADDVSGNMYKYGTMEQRYYQASFGDLYEGKHEDWIDVIREAKKIAEPYSLYQYASMNTQVLSVAIENVTGKKMVDHLYDRLFKYAGTGEFVPNLFPDGTIHSATAMNSTLEDMGRFGLLYTPSFQRITGKEVISQEIIDYLFESMIPAEIFNKNFVGKTAYKYLGDQAVIGSGAQFDFLWEDGALAKLGHNGQGIYIDPKRDFVGVYFSSSVDLNRPVGYMRAAALSLDNK</sequence>